<dbReference type="STRING" id="1802525.A2975_00815"/>
<dbReference type="HAMAP" id="MF_00265">
    <property type="entry name" value="VapC_Nob1"/>
    <property type="match status" value="1"/>
</dbReference>
<dbReference type="GO" id="GO:0000287">
    <property type="term" value="F:magnesium ion binding"/>
    <property type="evidence" value="ECO:0007669"/>
    <property type="project" value="UniProtKB-UniRule"/>
</dbReference>
<evidence type="ECO:0000256" key="1">
    <source>
        <dbReference type="ARBA" id="ARBA00022649"/>
    </source>
</evidence>
<proteinExistence type="inferred from homology"/>
<keyword evidence="5" id="KW-0460">Magnesium</keyword>
<dbReference type="PANTHER" id="PTHR42188">
    <property type="entry name" value="23S RRNA-SPECIFIC ENDONUCLEASE VAPC20"/>
    <property type="match status" value="1"/>
</dbReference>
<dbReference type="GO" id="GO:0004521">
    <property type="term" value="F:RNA endonuclease activity"/>
    <property type="evidence" value="ECO:0007669"/>
    <property type="project" value="InterPro"/>
</dbReference>
<keyword evidence="2 5" id="KW-0540">Nuclease</keyword>
<dbReference type="EMBL" id="MGHL01000010">
    <property type="protein sequence ID" value="OGM69642.1"/>
    <property type="molecule type" value="Genomic_DNA"/>
</dbReference>
<dbReference type="InterPro" id="IPR039018">
    <property type="entry name" value="VapC20-like"/>
</dbReference>
<dbReference type="Gene3D" id="3.40.50.1010">
    <property type="entry name" value="5'-nuclease"/>
    <property type="match status" value="1"/>
</dbReference>
<dbReference type="Pfam" id="PF01850">
    <property type="entry name" value="PIN"/>
    <property type="match status" value="1"/>
</dbReference>
<dbReference type="InterPro" id="IPR002716">
    <property type="entry name" value="PIN_dom"/>
</dbReference>
<evidence type="ECO:0000313" key="8">
    <source>
        <dbReference type="Proteomes" id="UP000178429"/>
    </source>
</evidence>
<dbReference type="InterPro" id="IPR029060">
    <property type="entry name" value="PIN-like_dom_sf"/>
</dbReference>
<name>A0A1F8C056_9BACT</name>
<comment type="cofactor">
    <cofactor evidence="5">
        <name>Mg(2+)</name>
        <dbReference type="ChEBI" id="CHEBI:18420"/>
    </cofactor>
</comment>
<keyword evidence="4 5" id="KW-0378">Hydrolase</keyword>
<dbReference type="GO" id="GO:0016075">
    <property type="term" value="P:rRNA catabolic process"/>
    <property type="evidence" value="ECO:0007669"/>
    <property type="project" value="TreeGrafter"/>
</dbReference>
<dbReference type="Proteomes" id="UP000178429">
    <property type="component" value="Unassembled WGS sequence"/>
</dbReference>
<keyword evidence="5" id="KW-0800">Toxin</keyword>
<dbReference type="AlphaFoldDB" id="A0A1F8C056"/>
<keyword evidence="1 5" id="KW-1277">Toxin-antitoxin system</keyword>
<gene>
    <name evidence="5" type="primary">vapC</name>
    <name evidence="7" type="ORF">A2975_00815</name>
</gene>
<dbReference type="GO" id="GO:0016787">
    <property type="term" value="F:hydrolase activity"/>
    <property type="evidence" value="ECO:0007669"/>
    <property type="project" value="UniProtKB-KW"/>
</dbReference>
<keyword evidence="3 5" id="KW-0479">Metal-binding</keyword>
<evidence type="ECO:0000256" key="5">
    <source>
        <dbReference type="HAMAP-Rule" id="MF_00265"/>
    </source>
</evidence>
<protein>
    <recommendedName>
        <fullName evidence="5">Ribonuclease VapC</fullName>
        <shortName evidence="5">RNase VapC</shortName>
        <ecNumber evidence="5">3.1.-.-</ecNumber>
    </recommendedName>
    <alternativeName>
        <fullName evidence="5">Toxin VapC</fullName>
    </alternativeName>
</protein>
<dbReference type="InterPro" id="IPR022907">
    <property type="entry name" value="VapC_family"/>
</dbReference>
<dbReference type="SUPFAM" id="SSF88723">
    <property type="entry name" value="PIN domain-like"/>
    <property type="match status" value="1"/>
</dbReference>
<comment type="similarity">
    <text evidence="5">Belongs to the PINc/VapC protein family.</text>
</comment>
<dbReference type="GO" id="GO:0090729">
    <property type="term" value="F:toxin activity"/>
    <property type="evidence" value="ECO:0007669"/>
    <property type="project" value="UniProtKB-KW"/>
</dbReference>
<comment type="function">
    <text evidence="5">Toxic component of a toxin-antitoxin (TA) system. An RNase.</text>
</comment>
<feature type="binding site" evidence="5">
    <location>
        <position position="10"/>
    </location>
    <ligand>
        <name>Mg(2+)</name>
        <dbReference type="ChEBI" id="CHEBI:18420"/>
    </ligand>
</feature>
<evidence type="ECO:0000256" key="2">
    <source>
        <dbReference type="ARBA" id="ARBA00022722"/>
    </source>
</evidence>
<evidence type="ECO:0000313" key="7">
    <source>
        <dbReference type="EMBL" id="OGM69642.1"/>
    </source>
</evidence>
<organism evidence="7 8">
    <name type="scientific">Candidatus Woesebacteria bacterium RIFCSPLOWO2_01_FULL_44_14</name>
    <dbReference type="NCBI Taxonomy" id="1802525"/>
    <lineage>
        <taxon>Bacteria</taxon>
        <taxon>Candidatus Woeseibacteriota</taxon>
    </lineage>
</organism>
<accession>A0A1F8C056</accession>
<evidence type="ECO:0000259" key="6">
    <source>
        <dbReference type="Pfam" id="PF01850"/>
    </source>
</evidence>
<evidence type="ECO:0000256" key="4">
    <source>
        <dbReference type="ARBA" id="ARBA00022801"/>
    </source>
</evidence>
<feature type="binding site" evidence="5">
    <location>
        <position position="110"/>
    </location>
    <ligand>
        <name>Mg(2+)</name>
        <dbReference type="ChEBI" id="CHEBI:18420"/>
    </ligand>
</feature>
<dbReference type="PANTHER" id="PTHR42188:SF1">
    <property type="entry name" value="23S RRNA-SPECIFIC ENDONUCLEASE VAPC20"/>
    <property type="match status" value="1"/>
</dbReference>
<feature type="domain" description="PIN" evidence="6">
    <location>
        <begin position="7"/>
        <end position="136"/>
    </location>
</feature>
<reference evidence="7 8" key="1">
    <citation type="journal article" date="2016" name="Nat. Commun.">
        <title>Thousands of microbial genomes shed light on interconnected biogeochemical processes in an aquifer system.</title>
        <authorList>
            <person name="Anantharaman K."/>
            <person name="Brown C.T."/>
            <person name="Hug L.A."/>
            <person name="Sharon I."/>
            <person name="Castelle C.J."/>
            <person name="Probst A.J."/>
            <person name="Thomas B.C."/>
            <person name="Singh A."/>
            <person name="Wilkins M.J."/>
            <person name="Karaoz U."/>
            <person name="Brodie E.L."/>
            <person name="Williams K.H."/>
            <person name="Hubbard S.S."/>
            <person name="Banfield J.F."/>
        </authorList>
    </citation>
    <scope>NUCLEOTIDE SEQUENCE [LARGE SCALE GENOMIC DNA]</scope>
</reference>
<comment type="caution">
    <text evidence="7">The sequence shown here is derived from an EMBL/GenBank/DDBJ whole genome shotgun (WGS) entry which is preliminary data.</text>
</comment>
<sequence length="141" mass="16358">MANSKRIFIDTSAWIEYLISKERYHALVADCLDREAEAGSKFFTSDYVIDETLTRLITSDQFRVAKFFKEYVEKAEKNGEILILWTDRAVFAKAWHYFEKFKEHKLSFTDAAVVAFVKDLKIDEVLTLDKGFSKVGLTARP</sequence>
<dbReference type="EC" id="3.1.-.-" evidence="5"/>
<evidence type="ECO:0000256" key="3">
    <source>
        <dbReference type="ARBA" id="ARBA00022723"/>
    </source>
</evidence>